<name>A0A1V1P9J2_9BACT</name>
<sequence length="398" mass="42933">MWLDIQSTTVDQCIVGKTDSSENNYIFMGLYGGGQYYVGIRAPSYNYGASTSGYHFITFVVEKIDASNSLVTVFVDQSIKWQQIINETLGSSITGNQWSLGQDWDAGPTKSDFFKGVLDEVSFYNRALNANEIRYLYNLQPMLSTIESPTVVSDVVTLTLTTAESSQLTFIARSSDQTILSDSQINLNASGSNEILVNTTGSTPMNLTLTMTPVSNMYGRVLIICSVSGTTGITETSNFPVIVSPPGPGMALEFDGTDDYIDLGSVSGSDPLGLSGSELTISFWLKPELTGNTYQRIIDKSTADNGQNGYGCSINTSGQVEFYTNDDTRLFTSTGVIQPNTWQHIAITGDGTMYTCYVNGIAVPATYPYAYDYPAAATANAKIGAASISSRNLNGQLD</sequence>
<dbReference type="Proteomes" id="UP000189670">
    <property type="component" value="Unassembled WGS sequence"/>
</dbReference>
<comment type="caution">
    <text evidence="1">The sequence shown here is derived from an EMBL/GenBank/DDBJ whole genome shotgun (WGS) entry which is preliminary data.</text>
</comment>
<protein>
    <recommendedName>
        <fullName evidence="3">LamG-like jellyroll fold domain-containing protein</fullName>
    </recommendedName>
</protein>
<evidence type="ECO:0000313" key="1">
    <source>
        <dbReference type="EMBL" id="ETR71490.1"/>
    </source>
</evidence>
<reference evidence="2" key="1">
    <citation type="submission" date="2012-11" db="EMBL/GenBank/DDBJ databases">
        <authorList>
            <person name="Lucero-Rivera Y.E."/>
            <person name="Tovar-Ramirez D."/>
        </authorList>
    </citation>
    <scope>NUCLEOTIDE SEQUENCE [LARGE SCALE GENOMIC DNA]</scope>
    <source>
        <strain evidence="2">Araruama</strain>
    </source>
</reference>
<dbReference type="InterPro" id="IPR013320">
    <property type="entry name" value="ConA-like_dom_sf"/>
</dbReference>
<dbReference type="AlphaFoldDB" id="A0A1V1P9J2"/>
<dbReference type="Gene3D" id="2.60.120.200">
    <property type="match status" value="2"/>
</dbReference>
<dbReference type="Pfam" id="PF13385">
    <property type="entry name" value="Laminin_G_3"/>
    <property type="match status" value="2"/>
</dbReference>
<accession>A0A1V1P9J2</accession>
<dbReference type="SUPFAM" id="SSF49899">
    <property type="entry name" value="Concanavalin A-like lectins/glucanases"/>
    <property type="match status" value="2"/>
</dbReference>
<gene>
    <name evidence="1" type="ORF">OMM_02454</name>
</gene>
<evidence type="ECO:0000313" key="2">
    <source>
        <dbReference type="Proteomes" id="UP000189670"/>
    </source>
</evidence>
<proteinExistence type="predicted"/>
<evidence type="ECO:0008006" key="3">
    <source>
        <dbReference type="Google" id="ProtNLM"/>
    </source>
</evidence>
<organism evidence="1 2">
    <name type="scientific">Candidatus Magnetoglobus multicellularis str. Araruama</name>
    <dbReference type="NCBI Taxonomy" id="890399"/>
    <lineage>
        <taxon>Bacteria</taxon>
        <taxon>Pseudomonadati</taxon>
        <taxon>Thermodesulfobacteriota</taxon>
        <taxon>Desulfobacteria</taxon>
        <taxon>Desulfobacterales</taxon>
        <taxon>Desulfobacteraceae</taxon>
        <taxon>Candidatus Magnetoglobus</taxon>
    </lineage>
</organism>
<dbReference type="EMBL" id="ATBP01000262">
    <property type="protein sequence ID" value="ETR71490.1"/>
    <property type="molecule type" value="Genomic_DNA"/>
</dbReference>